<evidence type="ECO:0000313" key="9">
    <source>
        <dbReference type="EMBL" id="CAB3981058.1"/>
    </source>
</evidence>
<accession>A0A7D9HDN8</accession>
<dbReference type="AlphaFoldDB" id="A0A7D9HDN8"/>
<keyword evidence="3" id="KW-1133">Transmembrane helix</keyword>
<dbReference type="GO" id="GO:0004930">
    <property type="term" value="F:G protein-coupled receptor activity"/>
    <property type="evidence" value="ECO:0007669"/>
    <property type="project" value="UniProtKB-KW"/>
</dbReference>
<dbReference type="PRINTS" id="PR00237">
    <property type="entry name" value="GPCRRHODOPSN"/>
</dbReference>
<evidence type="ECO:0000256" key="1">
    <source>
        <dbReference type="ARBA" id="ARBA00004141"/>
    </source>
</evidence>
<keyword evidence="10" id="KW-1185">Reference proteome</keyword>
<sequence>MAIPEADNYHTWGDGKMIVLAYTTIVTIGGLLGNSLVIFLFLYFKTLRTVTNNFIVNLAACNFVLAMLDLTFSLPSLFASDWIFGDVMAVLYAFSYFLLVSVSMVMLAVIAIDRYHVISRPKLRARISGPKSLLVILVVYIYTLAIASPILYAPTGLEVKMYISGCYVDFTPTSNFGSGSYAVVILSLLYVVPLVTMVYYYCKIFKVLRNRRKGLTNGRGKLVNGHASTPQSLKDNTRVRIREDNTRVRPASTYTLRNTPVKTLRVIATLVILFIVTWTPFQIVTIGRAFNQKEIFTDKIKETIILLTKSVVILNPVAYALVNHRFQKCVGKLFCGTPAIIGATTCTENSIDFHFSRNGRCSSQESRRNSRGSTQESRRSRYPSRVSRLSSTPEVFISESFTPARQSTLRHSYSDSQLEKHACIEECAEGTGDERRSRRNTDHDRFLKLGVQESQRKENWEIYVTSF</sequence>
<name>A0A7D9HDN8_PARCT</name>
<proteinExistence type="inferred from homology"/>
<gene>
    <name evidence="9" type="ORF">PACLA_8A083975</name>
</gene>
<keyword evidence="6 8" id="KW-0675">Receptor</keyword>
<organism evidence="9 10">
    <name type="scientific">Paramuricea clavata</name>
    <name type="common">Red gorgonian</name>
    <name type="synonym">Violescent sea-whip</name>
    <dbReference type="NCBI Taxonomy" id="317549"/>
    <lineage>
        <taxon>Eukaryota</taxon>
        <taxon>Metazoa</taxon>
        <taxon>Cnidaria</taxon>
        <taxon>Anthozoa</taxon>
        <taxon>Octocorallia</taxon>
        <taxon>Malacalcyonacea</taxon>
        <taxon>Plexauridae</taxon>
        <taxon>Paramuricea</taxon>
    </lineage>
</organism>
<dbReference type="PANTHER" id="PTHR45695:SF9">
    <property type="entry name" value="LEUCOKININ RECEPTOR"/>
    <property type="match status" value="1"/>
</dbReference>
<dbReference type="EMBL" id="CACRXK020000348">
    <property type="protein sequence ID" value="CAB3981058.1"/>
    <property type="molecule type" value="Genomic_DNA"/>
</dbReference>
<comment type="subcellular location">
    <subcellularLocation>
        <location evidence="1">Membrane</location>
        <topology evidence="1">Multi-pass membrane protein</topology>
    </subcellularLocation>
</comment>
<protein>
    <submittedName>
        <fullName evidence="9">Opsin, partial</fullName>
    </submittedName>
</protein>
<evidence type="ECO:0000256" key="8">
    <source>
        <dbReference type="RuleBase" id="RU000688"/>
    </source>
</evidence>
<comment type="similarity">
    <text evidence="8">Belongs to the G-protein coupled receptor 1 family.</text>
</comment>
<keyword evidence="4 8" id="KW-0297">G-protein coupled receptor</keyword>
<evidence type="ECO:0000256" key="2">
    <source>
        <dbReference type="ARBA" id="ARBA00022692"/>
    </source>
</evidence>
<dbReference type="PANTHER" id="PTHR45695">
    <property type="entry name" value="LEUCOKININ RECEPTOR-RELATED"/>
    <property type="match status" value="1"/>
</dbReference>
<evidence type="ECO:0000313" key="10">
    <source>
        <dbReference type="Proteomes" id="UP001152795"/>
    </source>
</evidence>
<keyword evidence="5" id="KW-0472">Membrane</keyword>
<dbReference type="Pfam" id="PF00001">
    <property type="entry name" value="7tm_1"/>
    <property type="match status" value="1"/>
</dbReference>
<comment type="caution">
    <text evidence="9">The sequence shown here is derived from an EMBL/GenBank/DDBJ whole genome shotgun (WGS) entry which is preliminary data.</text>
</comment>
<dbReference type="InterPro" id="IPR000276">
    <property type="entry name" value="GPCR_Rhodpsn"/>
</dbReference>
<dbReference type="SUPFAM" id="SSF81321">
    <property type="entry name" value="Family A G protein-coupled receptor-like"/>
    <property type="match status" value="1"/>
</dbReference>
<dbReference type="Proteomes" id="UP001152795">
    <property type="component" value="Unassembled WGS sequence"/>
</dbReference>
<dbReference type="GO" id="GO:0005886">
    <property type="term" value="C:plasma membrane"/>
    <property type="evidence" value="ECO:0007669"/>
    <property type="project" value="TreeGrafter"/>
</dbReference>
<keyword evidence="7 8" id="KW-0807">Transducer</keyword>
<dbReference type="PROSITE" id="PS50262">
    <property type="entry name" value="G_PROTEIN_RECEP_F1_2"/>
    <property type="match status" value="1"/>
</dbReference>
<dbReference type="InterPro" id="IPR017452">
    <property type="entry name" value="GPCR_Rhodpsn_7TM"/>
</dbReference>
<dbReference type="OrthoDB" id="2101615at2759"/>
<dbReference type="PROSITE" id="PS00237">
    <property type="entry name" value="G_PROTEIN_RECEP_F1_1"/>
    <property type="match status" value="1"/>
</dbReference>
<evidence type="ECO:0000256" key="3">
    <source>
        <dbReference type="ARBA" id="ARBA00022989"/>
    </source>
</evidence>
<keyword evidence="2 8" id="KW-0812">Transmembrane</keyword>
<evidence type="ECO:0000256" key="4">
    <source>
        <dbReference type="ARBA" id="ARBA00023040"/>
    </source>
</evidence>
<reference evidence="9" key="1">
    <citation type="submission" date="2020-04" db="EMBL/GenBank/DDBJ databases">
        <authorList>
            <person name="Alioto T."/>
            <person name="Alioto T."/>
            <person name="Gomez Garrido J."/>
        </authorList>
    </citation>
    <scope>NUCLEOTIDE SEQUENCE</scope>
    <source>
        <strain evidence="9">A484AB</strain>
    </source>
</reference>
<evidence type="ECO:0000256" key="6">
    <source>
        <dbReference type="ARBA" id="ARBA00023170"/>
    </source>
</evidence>
<evidence type="ECO:0000256" key="7">
    <source>
        <dbReference type="ARBA" id="ARBA00023224"/>
    </source>
</evidence>
<evidence type="ECO:0000256" key="5">
    <source>
        <dbReference type="ARBA" id="ARBA00023136"/>
    </source>
</evidence>
<dbReference type="Gene3D" id="1.20.1070.10">
    <property type="entry name" value="Rhodopsin 7-helix transmembrane proteins"/>
    <property type="match status" value="1"/>
</dbReference>